<reference evidence="1" key="1">
    <citation type="submission" date="2022-06" db="EMBL/GenBank/DDBJ databases">
        <title>Lutimaribacter sp. EGI FJ00013, a novel bacterium isolated from a salt lake sediment enrichment.</title>
        <authorList>
            <person name="Gao L."/>
            <person name="Fang B.-Z."/>
            <person name="Li W.-J."/>
        </authorList>
    </citation>
    <scope>NUCLEOTIDE SEQUENCE</scope>
    <source>
        <strain evidence="1">EGI FJ00013</strain>
    </source>
</reference>
<accession>A0ACC5ZTA3</accession>
<evidence type="ECO:0000313" key="2">
    <source>
        <dbReference type="Proteomes" id="UP001203036"/>
    </source>
</evidence>
<keyword evidence="2" id="KW-1185">Reference proteome</keyword>
<dbReference type="Proteomes" id="UP001203036">
    <property type="component" value="Unassembled WGS sequence"/>
</dbReference>
<dbReference type="EMBL" id="JAMQGO010000002">
    <property type="protein sequence ID" value="MCM2561536.1"/>
    <property type="molecule type" value="Genomic_DNA"/>
</dbReference>
<evidence type="ECO:0000313" key="1">
    <source>
        <dbReference type="EMBL" id="MCM2561536.1"/>
    </source>
</evidence>
<comment type="caution">
    <text evidence="1">The sequence shown here is derived from an EMBL/GenBank/DDBJ whole genome shotgun (WGS) entry which is preliminary data.</text>
</comment>
<proteinExistence type="predicted"/>
<gene>
    <name evidence="1" type="ORF">M8744_05205</name>
</gene>
<protein>
    <submittedName>
        <fullName evidence="1">DUF2254 domain-containing protein</fullName>
    </submittedName>
</protein>
<organism evidence="1 2">
    <name type="scientific">Lutimaribacter degradans</name>
    <dbReference type="NCBI Taxonomy" id="2945989"/>
    <lineage>
        <taxon>Bacteria</taxon>
        <taxon>Pseudomonadati</taxon>
        <taxon>Pseudomonadota</taxon>
        <taxon>Alphaproteobacteria</taxon>
        <taxon>Rhodobacterales</taxon>
        <taxon>Roseobacteraceae</taxon>
        <taxon>Lutimaribacter</taxon>
    </lineage>
</organism>
<name>A0ACC5ZTA3_9RHOB</name>
<sequence>MTNYLKMPLSILKRFARKLWVRVTLFAVLAVAVAVAASLVTPLLPEGLANSIGPDAVMPVLSILASSMLAVSTFSLSIMVASHQAAAGNATPRIHRILLEDTTTQSVLATFIGAFVYSLTSIILFRADIYPEHAAIVIMAVTVTVTVLVIVAMLRWIHHLSSLGSMDDSLQIAYELAHESLGALARQPAQGANPLTRDTILPTDLTPVPAPSSGYVQMIDMAGLQDCTGPGILIYVARRQGRHVLASQALAHVSGNTTQQLRDRIARCFVTADLRNHEQDAEFSLLVLSEIASKALSPGINDAGTAIEVITRLETLLWEHARDRADQPTAKYHNVFCPVPSAGRLVNAGFAATARDGAGLVEVALQLRQALLELAQGPQQEIGDAATELAQRALAYADAALPLQEEKDMLRAVTV</sequence>